<keyword evidence="2" id="KW-1185">Reference proteome</keyword>
<protein>
    <submittedName>
        <fullName evidence="1">1241_t:CDS:1</fullName>
    </submittedName>
</protein>
<dbReference type="EMBL" id="CAJVPU010002057">
    <property type="protein sequence ID" value="CAG8494168.1"/>
    <property type="molecule type" value="Genomic_DNA"/>
</dbReference>
<gene>
    <name evidence="1" type="ORF">DHETER_LOCUS2698</name>
</gene>
<accession>A0ACA9KW04</accession>
<organism evidence="1 2">
    <name type="scientific">Dentiscutata heterogama</name>
    <dbReference type="NCBI Taxonomy" id="1316150"/>
    <lineage>
        <taxon>Eukaryota</taxon>
        <taxon>Fungi</taxon>
        <taxon>Fungi incertae sedis</taxon>
        <taxon>Mucoromycota</taxon>
        <taxon>Glomeromycotina</taxon>
        <taxon>Glomeromycetes</taxon>
        <taxon>Diversisporales</taxon>
        <taxon>Gigasporaceae</taxon>
        <taxon>Dentiscutata</taxon>
    </lineage>
</organism>
<comment type="caution">
    <text evidence="1">The sequence shown here is derived from an EMBL/GenBank/DDBJ whole genome shotgun (WGS) entry which is preliminary data.</text>
</comment>
<reference evidence="1" key="1">
    <citation type="submission" date="2021-06" db="EMBL/GenBank/DDBJ databases">
        <authorList>
            <person name="Kallberg Y."/>
            <person name="Tangrot J."/>
            <person name="Rosling A."/>
        </authorList>
    </citation>
    <scope>NUCLEOTIDE SEQUENCE</scope>
    <source>
        <strain evidence="1">IL203A</strain>
    </source>
</reference>
<dbReference type="Proteomes" id="UP000789702">
    <property type="component" value="Unassembled WGS sequence"/>
</dbReference>
<sequence length="61" mass="6785">MDTNKYYHNQEQQQNKSLDLRYVSMKPDQDGGNPTQGGDNSNPGDSNINPKSSNLTQGMLI</sequence>
<evidence type="ECO:0000313" key="2">
    <source>
        <dbReference type="Proteomes" id="UP000789702"/>
    </source>
</evidence>
<name>A0ACA9KW04_9GLOM</name>
<proteinExistence type="predicted"/>
<evidence type="ECO:0000313" key="1">
    <source>
        <dbReference type="EMBL" id="CAG8494168.1"/>
    </source>
</evidence>